<accession>A0A9R0HST3</accession>
<dbReference type="Gene3D" id="3.30.559.10">
    <property type="entry name" value="Chloramphenicol acetyltransferase-like domain"/>
    <property type="match status" value="2"/>
</dbReference>
<dbReference type="GO" id="GO:0016747">
    <property type="term" value="F:acyltransferase activity, transferring groups other than amino-acyl groups"/>
    <property type="evidence" value="ECO:0000318"/>
    <property type="project" value="GO_Central"/>
</dbReference>
<protein>
    <submittedName>
        <fullName evidence="3">Uncharacterized acetyltransferase At3g50280-like</fullName>
    </submittedName>
</protein>
<dbReference type="Proteomes" id="UP000813463">
    <property type="component" value="Chromosome 4"/>
</dbReference>
<name>A0A9R0HST3_SPIOL</name>
<dbReference type="OrthoDB" id="1862401at2759"/>
<gene>
    <name evidence="3" type="primary">LOC110776003</name>
</gene>
<evidence type="ECO:0000313" key="2">
    <source>
        <dbReference type="Proteomes" id="UP000813463"/>
    </source>
</evidence>
<reference evidence="3" key="2">
    <citation type="submission" date="2025-08" db="UniProtKB">
        <authorList>
            <consortium name="RefSeq"/>
        </authorList>
    </citation>
    <scope>IDENTIFICATION</scope>
    <source>
        <tissue evidence="3">Leaf</tissue>
    </source>
</reference>
<evidence type="ECO:0000256" key="1">
    <source>
        <dbReference type="ARBA" id="ARBA00022679"/>
    </source>
</evidence>
<reference evidence="2" key="1">
    <citation type="journal article" date="2021" name="Nat. Commun.">
        <title>Genomic analyses provide insights into spinach domestication and the genetic basis of agronomic traits.</title>
        <authorList>
            <person name="Cai X."/>
            <person name="Sun X."/>
            <person name="Xu C."/>
            <person name="Sun H."/>
            <person name="Wang X."/>
            <person name="Ge C."/>
            <person name="Zhang Z."/>
            <person name="Wang Q."/>
            <person name="Fei Z."/>
            <person name="Jiao C."/>
            <person name="Wang Q."/>
        </authorList>
    </citation>
    <scope>NUCLEOTIDE SEQUENCE [LARGE SCALE GENOMIC DNA]</scope>
    <source>
        <strain evidence="2">cv. Varoflay</strain>
    </source>
</reference>
<dbReference type="PANTHER" id="PTHR31896">
    <property type="entry name" value="FAMILY REGULATORY PROTEIN, PUTATIVE (AFU_ORTHOLOGUE AFUA_3G14730)-RELATED"/>
    <property type="match status" value="1"/>
</dbReference>
<dbReference type="AlphaFoldDB" id="A0A9R0HST3"/>
<organism evidence="2 3">
    <name type="scientific">Spinacia oleracea</name>
    <name type="common">Spinach</name>
    <dbReference type="NCBI Taxonomy" id="3562"/>
    <lineage>
        <taxon>Eukaryota</taxon>
        <taxon>Viridiplantae</taxon>
        <taxon>Streptophyta</taxon>
        <taxon>Embryophyta</taxon>
        <taxon>Tracheophyta</taxon>
        <taxon>Spermatophyta</taxon>
        <taxon>Magnoliopsida</taxon>
        <taxon>eudicotyledons</taxon>
        <taxon>Gunneridae</taxon>
        <taxon>Pentapetalae</taxon>
        <taxon>Caryophyllales</taxon>
        <taxon>Chenopodiaceae</taxon>
        <taxon>Chenopodioideae</taxon>
        <taxon>Anserineae</taxon>
        <taxon>Spinacia</taxon>
    </lineage>
</organism>
<dbReference type="InterPro" id="IPR023213">
    <property type="entry name" value="CAT-like_dom_sf"/>
</dbReference>
<dbReference type="KEGG" id="soe:110776003"/>
<proteinExistence type="predicted"/>
<dbReference type="GO" id="GO:0005737">
    <property type="term" value="C:cytoplasm"/>
    <property type="evidence" value="ECO:0000318"/>
    <property type="project" value="GO_Central"/>
</dbReference>
<dbReference type="PANTHER" id="PTHR31896:SF12">
    <property type="entry name" value="HXXXD-TYPE ACYL-TRANSFERASE FAMILY PROTEIN"/>
    <property type="match status" value="1"/>
</dbReference>
<keyword evidence="2" id="KW-1185">Reference proteome</keyword>
<dbReference type="Pfam" id="PF02458">
    <property type="entry name" value="Transferase"/>
    <property type="match status" value="1"/>
</dbReference>
<keyword evidence="1" id="KW-0808">Transferase</keyword>
<dbReference type="GeneID" id="110776003"/>
<dbReference type="RefSeq" id="XP_021836279.1">
    <property type="nucleotide sequence ID" value="XM_021980587.2"/>
</dbReference>
<evidence type="ECO:0000313" key="3">
    <source>
        <dbReference type="RefSeq" id="XP_021836279.1"/>
    </source>
</evidence>
<dbReference type="InterPro" id="IPR051283">
    <property type="entry name" value="Sec_Metabolite_Acyltrans"/>
</dbReference>
<sequence length="451" mass="49158">MSPVPVKLISECFVRPESESEKYHYLSPLALKLLWLGNTQYGILFLTSTSKSKFFNKLKVSLSHALVHFYPLGGRLVSKNDEEGSCSIFVDCHSGPGARLIHASALDMSVSDIVNPYNDDYDVPLVVESFFDLGERQVNYDGHTRALLSVQMTELADGLFIGCCINHCVGDGTSLSLFLNMLSHIFVAGVDDVTTLPRLPVFKSPPSLSAGYPTIKLPLMEANDFISQFDESQLLRDGIFPFSVASMAKLKSKANTEANNTSPLISSFKALCGFLWISITRARNLSLDEETTFAIAVNIRSRLDPPLSPDFFANSFVGAAVTAKVGELLKNGLGWAAMLIHEEVEKVDDKAARQALVLPHGKTPIMESPGFISFGPNRVVIGGSPWFGFYGAEFGLGKPVAVRTGYTNRADGKLTAMPGRHGPGSVDLQVGLMPQYMSALLLDQEFINYVS</sequence>